<organism evidence="1 2">
    <name type="scientific">Syphacia muris</name>
    <dbReference type="NCBI Taxonomy" id="451379"/>
    <lineage>
        <taxon>Eukaryota</taxon>
        <taxon>Metazoa</taxon>
        <taxon>Ecdysozoa</taxon>
        <taxon>Nematoda</taxon>
        <taxon>Chromadorea</taxon>
        <taxon>Rhabditida</taxon>
        <taxon>Spirurina</taxon>
        <taxon>Oxyuridomorpha</taxon>
        <taxon>Oxyuroidea</taxon>
        <taxon>Oxyuridae</taxon>
        <taxon>Syphacia</taxon>
    </lineage>
</organism>
<keyword evidence="1" id="KW-1185">Reference proteome</keyword>
<accession>A0A0N5ATR4</accession>
<reference evidence="2" key="1">
    <citation type="submission" date="2017-02" db="UniProtKB">
        <authorList>
            <consortium name="WormBaseParasite"/>
        </authorList>
    </citation>
    <scope>IDENTIFICATION</scope>
</reference>
<evidence type="ECO:0000313" key="1">
    <source>
        <dbReference type="Proteomes" id="UP000046393"/>
    </source>
</evidence>
<dbReference type="Proteomes" id="UP000046393">
    <property type="component" value="Unplaced"/>
</dbReference>
<sequence length="112" mass="12290">MNADAAAAILNAEKCYSANSTMEAAVSTNSNNHLVKILFRFLILMCIEQHYKPCISLALFDVYLIPYDVKSINSDSRSAVSPTCSSSSHVSEECDELAAKLARRNMMAEGCY</sequence>
<name>A0A0N5ATR4_9BILA</name>
<dbReference type="AlphaFoldDB" id="A0A0N5ATR4"/>
<protein>
    <submittedName>
        <fullName evidence="2">Ovule protein</fullName>
    </submittedName>
</protein>
<dbReference type="WBParaSite" id="SMUV_0000823101-mRNA-1">
    <property type="protein sequence ID" value="SMUV_0000823101-mRNA-1"/>
    <property type="gene ID" value="SMUV_0000823101"/>
</dbReference>
<evidence type="ECO:0000313" key="2">
    <source>
        <dbReference type="WBParaSite" id="SMUV_0000823101-mRNA-1"/>
    </source>
</evidence>
<proteinExistence type="predicted"/>